<dbReference type="Gene3D" id="1.10.1740.10">
    <property type="match status" value="1"/>
</dbReference>
<dbReference type="PANTHER" id="PTHR43133:SF8">
    <property type="entry name" value="RNA POLYMERASE SIGMA FACTOR HI_1459-RELATED"/>
    <property type="match status" value="1"/>
</dbReference>
<evidence type="ECO:0000256" key="1">
    <source>
        <dbReference type="ARBA" id="ARBA00023015"/>
    </source>
</evidence>
<dbReference type="Proteomes" id="UP001597297">
    <property type="component" value="Unassembled WGS sequence"/>
</dbReference>
<gene>
    <name evidence="6" type="ORF">ACFSQZ_10285</name>
</gene>
<keyword evidence="4" id="KW-0804">Transcription</keyword>
<dbReference type="InterPro" id="IPR014284">
    <property type="entry name" value="RNA_pol_sigma-70_dom"/>
</dbReference>
<keyword evidence="3" id="KW-0238">DNA-binding</keyword>
<organism evidence="6 7">
    <name type="scientific">Rubritalea spongiae</name>
    <dbReference type="NCBI Taxonomy" id="430797"/>
    <lineage>
        <taxon>Bacteria</taxon>
        <taxon>Pseudomonadati</taxon>
        <taxon>Verrucomicrobiota</taxon>
        <taxon>Verrucomicrobiia</taxon>
        <taxon>Verrucomicrobiales</taxon>
        <taxon>Rubritaleaceae</taxon>
        <taxon>Rubritalea</taxon>
    </lineage>
</organism>
<evidence type="ECO:0000313" key="6">
    <source>
        <dbReference type="EMBL" id="MFD2276858.1"/>
    </source>
</evidence>
<keyword evidence="1" id="KW-0805">Transcription regulation</keyword>
<name>A0ABW5E6F6_9BACT</name>
<proteinExistence type="predicted"/>
<evidence type="ECO:0000256" key="2">
    <source>
        <dbReference type="ARBA" id="ARBA00023082"/>
    </source>
</evidence>
<feature type="domain" description="RNA polymerase sigma-70 region 2" evidence="5">
    <location>
        <begin position="26"/>
        <end position="93"/>
    </location>
</feature>
<evidence type="ECO:0000259" key="5">
    <source>
        <dbReference type="Pfam" id="PF04542"/>
    </source>
</evidence>
<evidence type="ECO:0000256" key="4">
    <source>
        <dbReference type="ARBA" id="ARBA00023163"/>
    </source>
</evidence>
<dbReference type="InterPro" id="IPR007627">
    <property type="entry name" value="RNA_pol_sigma70_r2"/>
</dbReference>
<dbReference type="InterPro" id="IPR039425">
    <property type="entry name" value="RNA_pol_sigma-70-like"/>
</dbReference>
<accession>A0ABW5E6F6</accession>
<comment type="caution">
    <text evidence="6">The sequence shown here is derived from an EMBL/GenBank/DDBJ whole genome shotgun (WGS) entry which is preliminary data.</text>
</comment>
<dbReference type="PANTHER" id="PTHR43133">
    <property type="entry name" value="RNA POLYMERASE ECF-TYPE SIGMA FACTO"/>
    <property type="match status" value="1"/>
</dbReference>
<evidence type="ECO:0000313" key="7">
    <source>
        <dbReference type="Proteomes" id="UP001597297"/>
    </source>
</evidence>
<dbReference type="Pfam" id="PF04542">
    <property type="entry name" value="Sigma70_r2"/>
    <property type="match status" value="1"/>
</dbReference>
<keyword evidence="2" id="KW-0731">Sigma factor</keyword>
<dbReference type="EMBL" id="JBHUJC010000029">
    <property type="protein sequence ID" value="MFD2276858.1"/>
    <property type="molecule type" value="Genomic_DNA"/>
</dbReference>
<keyword evidence="7" id="KW-1185">Reference proteome</keyword>
<protein>
    <submittedName>
        <fullName evidence="6">Sigma-70 family RNA polymerase sigma factor</fullName>
    </submittedName>
</protein>
<reference evidence="7" key="1">
    <citation type="journal article" date="2019" name="Int. J. Syst. Evol. Microbiol.">
        <title>The Global Catalogue of Microorganisms (GCM) 10K type strain sequencing project: providing services to taxonomists for standard genome sequencing and annotation.</title>
        <authorList>
            <consortium name="The Broad Institute Genomics Platform"/>
            <consortium name="The Broad Institute Genome Sequencing Center for Infectious Disease"/>
            <person name="Wu L."/>
            <person name="Ma J."/>
        </authorList>
    </citation>
    <scope>NUCLEOTIDE SEQUENCE [LARGE SCALE GENOMIC DNA]</scope>
    <source>
        <strain evidence="7">JCM 16545</strain>
    </source>
</reference>
<dbReference type="SUPFAM" id="SSF88946">
    <property type="entry name" value="Sigma2 domain of RNA polymerase sigma factors"/>
    <property type="match status" value="1"/>
</dbReference>
<sequence length="191" mass="22796">MNTTRLTLIQRVQDPENQDAWKTFSTAYQDYITSILVKVGVKPNEVDDLSQDILLILWKQLPKFDYKPHEVKFRTWLYSVIRNTALSYFRSKNSEQKRIKKYFDSELGDTDLLDQLMHEEWKSYLCQKALKNIQETFTTQSIEVFQNALKGSSVQQLAEQFNLKENTIYRIKNRVKEHLVVEIRRLRNDLE</sequence>
<dbReference type="InterPro" id="IPR013325">
    <property type="entry name" value="RNA_pol_sigma_r2"/>
</dbReference>
<evidence type="ECO:0000256" key="3">
    <source>
        <dbReference type="ARBA" id="ARBA00023125"/>
    </source>
</evidence>
<dbReference type="NCBIfam" id="TIGR02937">
    <property type="entry name" value="sigma70-ECF"/>
    <property type="match status" value="1"/>
</dbReference>